<protein>
    <submittedName>
        <fullName evidence="3">Hpt domain-containing protein</fullName>
    </submittedName>
</protein>
<evidence type="ECO:0000256" key="1">
    <source>
        <dbReference type="PROSITE-ProRule" id="PRU00110"/>
    </source>
</evidence>
<dbReference type="InterPro" id="IPR036641">
    <property type="entry name" value="HPT_dom_sf"/>
</dbReference>
<name>A0ABV8PBS8_9SPHI</name>
<dbReference type="Pfam" id="PF01627">
    <property type="entry name" value="Hpt"/>
    <property type="match status" value="1"/>
</dbReference>
<accession>A0ABV8PBS8</accession>
<organism evidence="3 4">
    <name type="scientific">Pedobacter lithocola</name>
    <dbReference type="NCBI Taxonomy" id="1908239"/>
    <lineage>
        <taxon>Bacteria</taxon>
        <taxon>Pseudomonadati</taxon>
        <taxon>Bacteroidota</taxon>
        <taxon>Sphingobacteriia</taxon>
        <taxon>Sphingobacteriales</taxon>
        <taxon>Sphingobacteriaceae</taxon>
        <taxon>Pedobacter</taxon>
    </lineage>
</organism>
<evidence type="ECO:0000259" key="2">
    <source>
        <dbReference type="PROSITE" id="PS50894"/>
    </source>
</evidence>
<dbReference type="PROSITE" id="PS50894">
    <property type="entry name" value="HPT"/>
    <property type="match status" value="1"/>
</dbReference>
<dbReference type="EMBL" id="JBHSBW010000007">
    <property type="protein sequence ID" value="MFC4211141.1"/>
    <property type="molecule type" value="Genomic_DNA"/>
</dbReference>
<evidence type="ECO:0000313" key="4">
    <source>
        <dbReference type="Proteomes" id="UP001595789"/>
    </source>
</evidence>
<dbReference type="SMART" id="SM00073">
    <property type="entry name" value="HPT"/>
    <property type="match status" value="1"/>
</dbReference>
<reference evidence="4" key="1">
    <citation type="journal article" date="2019" name="Int. J. Syst. Evol. Microbiol.">
        <title>The Global Catalogue of Microorganisms (GCM) 10K type strain sequencing project: providing services to taxonomists for standard genome sequencing and annotation.</title>
        <authorList>
            <consortium name="The Broad Institute Genomics Platform"/>
            <consortium name="The Broad Institute Genome Sequencing Center for Infectious Disease"/>
            <person name="Wu L."/>
            <person name="Ma J."/>
        </authorList>
    </citation>
    <scope>NUCLEOTIDE SEQUENCE [LARGE SCALE GENOMIC DNA]</scope>
    <source>
        <strain evidence="4">CCM 8691</strain>
    </source>
</reference>
<dbReference type="RefSeq" id="WP_378983797.1">
    <property type="nucleotide sequence ID" value="NZ_JBHSBW010000007.1"/>
</dbReference>
<keyword evidence="1" id="KW-0597">Phosphoprotein</keyword>
<feature type="domain" description="HPt" evidence="2">
    <location>
        <begin position="22"/>
        <end position="123"/>
    </location>
</feature>
<feature type="modified residue" description="Phosphohistidine" evidence="1">
    <location>
        <position position="61"/>
    </location>
</feature>
<proteinExistence type="predicted"/>
<sequence length="127" mass="14592">MQDNRDNHPLDLSYLKEMVGHDPEFMIEVLETFLEQTPVYLVELNDALLNKDWKKVANCAHKIKPTFTYVGRDDVKDFVQLIENDAKNEGNIDSLTTKVEELHSVLDIICIQIQDAIMNVKAVYNIG</sequence>
<dbReference type="SUPFAM" id="SSF47226">
    <property type="entry name" value="Histidine-containing phosphotransfer domain, HPT domain"/>
    <property type="match status" value="1"/>
</dbReference>
<dbReference type="Gene3D" id="1.20.120.160">
    <property type="entry name" value="HPT domain"/>
    <property type="match status" value="1"/>
</dbReference>
<keyword evidence="4" id="KW-1185">Reference proteome</keyword>
<gene>
    <name evidence="3" type="ORF">ACFOWA_08120</name>
</gene>
<dbReference type="InterPro" id="IPR008207">
    <property type="entry name" value="Sig_transdc_His_kin_Hpt_dom"/>
</dbReference>
<comment type="caution">
    <text evidence="3">The sequence shown here is derived from an EMBL/GenBank/DDBJ whole genome shotgun (WGS) entry which is preliminary data.</text>
</comment>
<evidence type="ECO:0000313" key="3">
    <source>
        <dbReference type="EMBL" id="MFC4211141.1"/>
    </source>
</evidence>
<dbReference type="Proteomes" id="UP001595789">
    <property type="component" value="Unassembled WGS sequence"/>
</dbReference>